<dbReference type="SUPFAM" id="SSF55874">
    <property type="entry name" value="ATPase domain of HSP90 chaperone/DNA topoisomerase II/histidine kinase"/>
    <property type="match status" value="1"/>
</dbReference>
<keyword evidence="3" id="KW-0597">Phosphoprotein</keyword>
<keyword evidence="9" id="KW-0812">Transmembrane</keyword>
<feature type="domain" description="Histidine kinase/HSP90-like ATPase" evidence="10">
    <location>
        <begin position="336"/>
        <end position="415"/>
    </location>
</feature>
<reference evidence="12 13" key="1">
    <citation type="submission" date="2023-07" db="EMBL/GenBank/DDBJ databases">
        <title>Sequencing the genomes of 1000 actinobacteria strains.</title>
        <authorList>
            <person name="Klenk H.-P."/>
        </authorList>
    </citation>
    <scope>NUCLEOTIDE SEQUENCE [LARGE SCALE GENOMIC DNA]</scope>
    <source>
        <strain evidence="12 13">DSM 46740</strain>
    </source>
</reference>
<dbReference type="EMBL" id="JAUSQU010000001">
    <property type="protein sequence ID" value="MDP9844131.1"/>
    <property type="molecule type" value="Genomic_DNA"/>
</dbReference>
<keyword evidence="6 12" id="KW-0418">Kinase</keyword>
<dbReference type="PANTHER" id="PTHR24421">
    <property type="entry name" value="NITRATE/NITRITE SENSOR PROTEIN NARX-RELATED"/>
    <property type="match status" value="1"/>
</dbReference>
<dbReference type="InterPro" id="IPR011712">
    <property type="entry name" value="Sig_transdc_His_kin_sub3_dim/P"/>
</dbReference>
<keyword evidence="13" id="KW-1185">Reference proteome</keyword>
<evidence type="ECO:0000256" key="7">
    <source>
        <dbReference type="ARBA" id="ARBA00022840"/>
    </source>
</evidence>
<accession>A0ABT9QCN6</accession>
<proteinExistence type="predicted"/>
<dbReference type="Pfam" id="PF07730">
    <property type="entry name" value="HisKA_3"/>
    <property type="match status" value="1"/>
</dbReference>
<feature type="transmembrane region" description="Helical" evidence="9">
    <location>
        <begin position="133"/>
        <end position="160"/>
    </location>
</feature>
<evidence type="ECO:0000256" key="8">
    <source>
        <dbReference type="ARBA" id="ARBA00023012"/>
    </source>
</evidence>
<evidence type="ECO:0000256" key="9">
    <source>
        <dbReference type="SAM" id="Phobius"/>
    </source>
</evidence>
<evidence type="ECO:0000313" key="13">
    <source>
        <dbReference type="Proteomes" id="UP001225356"/>
    </source>
</evidence>
<feature type="transmembrane region" description="Helical" evidence="9">
    <location>
        <begin position="46"/>
        <end position="64"/>
    </location>
</feature>
<evidence type="ECO:0000256" key="5">
    <source>
        <dbReference type="ARBA" id="ARBA00022741"/>
    </source>
</evidence>
<keyword evidence="5" id="KW-0547">Nucleotide-binding</keyword>
<dbReference type="Proteomes" id="UP001225356">
    <property type="component" value="Unassembled WGS sequence"/>
</dbReference>
<comment type="caution">
    <text evidence="12">The sequence shown here is derived from an EMBL/GenBank/DDBJ whole genome shotgun (WGS) entry which is preliminary data.</text>
</comment>
<keyword evidence="4" id="KW-0808">Transferase</keyword>
<dbReference type="InterPro" id="IPR003594">
    <property type="entry name" value="HATPase_dom"/>
</dbReference>
<keyword evidence="8" id="KW-0902">Two-component regulatory system</keyword>
<dbReference type="GO" id="GO:0016301">
    <property type="term" value="F:kinase activity"/>
    <property type="evidence" value="ECO:0007669"/>
    <property type="project" value="UniProtKB-KW"/>
</dbReference>
<dbReference type="Gene3D" id="3.30.565.10">
    <property type="entry name" value="Histidine kinase-like ATPase, C-terminal domain"/>
    <property type="match status" value="1"/>
</dbReference>
<protein>
    <recommendedName>
        <fullName evidence="2">histidine kinase</fullName>
        <ecNumber evidence="2">2.7.13.3</ecNumber>
    </recommendedName>
</protein>
<keyword evidence="9" id="KW-1133">Transmembrane helix</keyword>
<dbReference type="Gene3D" id="1.20.5.1930">
    <property type="match status" value="1"/>
</dbReference>
<gene>
    <name evidence="12" type="ORF">J2853_003342</name>
</gene>
<name>A0ABT9QCN6_9ACTN</name>
<evidence type="ECO:0000256" key="4">
    <source>
        <dbReference type="ARBA" id="ARBA00022679"/>
    </source>
</evidence>
<evidence type="ECO:0000256" key="1">
    <source>
        <dbReference type="ARBA" id="ARBA00000085"/>
    </source>
</evidence>
<dbReference type="CDD" id="cd16917">
    <property type="entry name" value="HATPase_UhpB-NarQ-NarX-like"/>
    <property type="match status" value="1"/>
</dbReference>
<evidence type="ECO:0000256" key="3">
    <source>
        <dbReference type="ARBA" id="ARBA00022553"/>
    </source>
</evidence>
<dbReference type="RefSeq" id="WP_307558762.1">
    <property type="nucleotide sequence ID" value="NZ_JAUSQU010000001.1"/>
</dbReference>
<keyword evidence="9" id="KW-0472">Membrane</keyword>
<dbReference type="InterPro" id="IPR050482">
    <property type="entry name" value="Sensor_HK_TwoCompSys"/>
</dbReference>
<evidence type="ECO:0000256" key="6">
    <source>
        <dbReference type="ARBA" id="ARBA00022777"/>
    </source>
</evidence>
<evidence type="ECO:0000259" key="11">
    <source>
        <dbReference type="Pfam" id="PF07730"/>
    </source>
</evidence>
<feature type="transmembrane region" description="Helical" evidence="9">
    <location>
        <begin position="166"/>
        <end position="187"/>
    </location>
</feature>
<keyword evidence="7" id="KW-0067">ATP-binding</keyword>
<feature type="domain" description="Signal transduction histidine kinase subgroup 3 dimerisation and phosphoacceptor" evidence="11">
    <location>
        <begin position="229"/>
        <end position="293"/>
    </location>
</feature>
<dbReference type="EC" id="2.7.13.3" evidence="2"/>
<dbReference type="InterPro" id="IPR036890">
    <property type="entry name" value="HATPase_C_sf"/>
</dbReference>
<dbReference type="PANTHER" id="PTHR24421:SF10">
    <property type="entry name" value="NITRATE_NITRITE SENSOR PROTEIN NARQ"/>
    <property type="match status" value="1"/>
</dbReference>
<feature type="transmembrane region" description="Helical" evidence="9">
    <location>
        <begin position="12"/>
        <end position="40"/>
    </location>
</feature>
<evidence type="ECO:0000313" key="12">
    <source>
        <dbReference type="EMBL" id="MDP9844131.1"/>
    </source>
</evidence>
<evidence type="ECO:0000256" key="2">
    <source>
        <dbReference type="ARBA" id="ARBA00012438"/>
    </source>
</evidence>
<dbReference type="Pfam" id="PF02518">
    <property type="entry name" value="HATPase_c"/>
    <property type="match status" value="1"/>
</dbReference>
<comment type="catalytic activity">
    <reaction evidence="1">
        <text>ATP + protein L-histidine = ADP + protein N-phospho-L-histidine.</text>
        <dbReference type="EC" id="2.7.13.3"/>
    </reaction>
</comment>
<organism evidence="12 13">
    <name type="scientific">Streptosporangium lutulentum</name>
    <dbReference type="NCBI Taxonomy" id="1461250"/>
    <lineage>
        <taxon>Bacteria</taxon>
        <taxon>Bacillati</taxon>
        <taxon>Actinomycetota</taxon>
        <taxon>Actinomycetes</taxon>
        <taxon>Streptosporangiales</taxon>
        <taxon>Streptosporangiaceae</taxon>
        <taxon>Streptosporangium</taxon>
    </lineage>
</organism>
<evidence type="ECO:0000259" key="10">
    <source>
        <dbReference type="Pfam" id="PF02518"/>
    </source>
</evidence>
<sequence length="418" mass="45004">MRQPAAWGASACVGFARACVVVVVSMLVPAVWAAAVALWIWWGADAWTWIAPFIWACIGTFVLSRPVCRMFRSLVATWTDTVIPAGYRQAGPVTRMSTGYWWNGFSYERTRRDALMDQRMRIRWRDPAVWRDLRFMGIAPITAGVIAAIPPAGVAAAVLGFSQPELSTRLIGVLGLVVAIAGAPYAWRPVEPVAVRFLRPSPAMALADRVDELTAQRADTTVAQAAEIRRIERDLHDGAQARLVGLGLSLAIAEKLMETDPDQAKALMREARAGATASLTELRELVQGINPSVLNERGLIDAVRALALDSPLEATVSADVRLLLDPPIESALYFGTAELMTNAVKHAHATRARIAIDRDGTGIVVDVEDNGRGGAGVRAGSGLDGLRRRLAVFDGTLEITSPAGGPTHVRMTVPCESS</sequence>